<feature type="compositionally biased region" description="Polar residues" evidence="1">
    <location>
        <begin position="109"/>
        <end position="118"/>
    </location>
</feature>
<accession>A0A8J2J946</accession>
<dbReference type="EMBL" id="CAJSTJ010000140">
    <property type="protein sequence ID" value="CAG7561254.1"/>
    <property type="molecule type" value="Genomic_DNA"/>
</dbReference>
<evidence type="ECO:0000313" key="2">
    <source>
        <dbReference type="EMBL" id="CAG7561254.1"/>
    </source>
</evidence>
<organism evidence="2 3">
    <name type="scientific">Fusarium equiseti</name>
    <name type="common">Fusarium scirpi</name>
    <dbReference type="NCBI Taxonomy" id="61235"/>
    <lineage>
        <taxon>Eukaryota</taxon>
        <taxon>Fungi</taxon>
        <taxon>Dikarya</taxon>
        <taxon>Ascomycota</taxon>
        <taxon>Pezizomycotina</taxon>
        <taxon>Sordariomycetes</taxon>
        <taxon>Hypocreomycetidae</taxon>
        <taxon>Hypocreales</taxon>
        <taxon>Nectriaceae</taxon>
        <taxon>Fusarium</taxon>
        <taxon>Fusarium incarnatum-equiseti species complex</taxon>
    </lineage>
</organism>
<proteinExistence type="predicted"/>
<feature type="compositionally biased region" description="Low complexity" evidence="1">
    <location>
        <begin position="33"/>
        <end position="46"/>
    </location>
</feature>
<dbReference type="AlphaFoldDB" id="A0A8J2J946"/>
<evidence type="ECO:0000313" key="3">
    <source>
        <dbReference type="Proteomes" id="UP000693738"/>
    </source>
</evidence>
<gene>
    <name evidence="2" type="ORF">FEQUK3_LOCUS6966</name>
</gene>
<feature type="region of interest" description="Disordered" evidence="1">
    <location>
        <begin position="31"/>
        <end position="70"/>
    </location>
</feature>
<dbReference type="Proteomes" id="UP000693738">
    <property type="component" value="Unassembled WGS sequence"/>
</dbReference>
<feature type="region of interest" description="Disordered" evidence="1">
    <location>
        <begin position="107"/>
        <end position="147"/>
    </location>
</feature>
<evidence type="ECO:0008006" key="4">
    <source>
        <dbReference type="Google" id="ProtNLM"/>
    </source>
</evidence>
<reference evidence="2" key="1">
    <citation type="submission" date="2021-05" db="EMBL/GenBank/DDBJ databases">
        <authorList>
            <person name="Khan N."/>
        </authorList>
    </citation>
    <scope>NUCLEOTIDE SEQUENCE</scope>
</reference>
<evidence type="ECO:0000256" key="1">
    <source>
        <dbReference type="SAM" id="MobiDB-lite"/>
    </source>
</evidence>
<name>A0A8J2J946_FUSEQ</name>
<protein>
    <recommendedName>
        <fullName evidence="4">BTB domain-containing protein</fullName>
    </recommendedName>
</protein>
<sequence>MSSTLHDIDPGGDLMVILREPNTQKVIPAVSVRPPTTGSTGTTSRGYILDDTSVDSPKQPSGLPKENKAISIDDESPVEVKFRVSSRHLMLASVTFKKMLSNPWKEAQPVNSQASTEASDAPVSCGDSSSDTAPPGDQGPSSLQASHTPCIREVSTTGWNAHALLTVFNIIHGKCSEVPRSISLEFFAEVAVIADYYQCAEALSVAAELWLNRSDTFRRLSEPHESLHGEPMLEYGNELILLLSVAWVFSLETVSSKTACLAVKNGHGLCHIETYDLPIAGMLDTLDRERVKAIHRLLSELKDLTGKLLGDRLGCHHKCRSLLIGSLAREYHKSPSLNIKDGKYDGLSLQNAINTRNAFFDVDWAGHYCSPK</sequence>
<comment type="caution">
    <text evidence="2">The sequence shown here is derived from an EMBL/GenBank/DDBJ whole genome shotgun (WGS) entry which is preliminary data.</text>
</comment>